<dbReference type="Pfam" id="PF20720">
    <property type="entry name" value="nSTAND3"/>
    <property type="match status" value="1"/>
</dbReference>
<evidence type="ECO:0000259" key="2">
    <source>
        <dbReference type="Pfam" id="PF20720"/>
    </source>
</evidence>
<gene>
    <name evidence="3" type="ORF">ACFQSB_21110</name>
</gene>
<dbReference type="Proteomes" id="UP001596496">
    <property type="component" value="Unassembled WGS sequence"/>
</dbReference>
<dbReference type="InterPro" id="IPR027417">
    <property type="entry name" value="P-loop_NTPase"/>
</dbReference>
<dbReference type="Pfam" id="PF04471">
    <property type="entry name" value="Mrr_cat"/>
    <property type="match status" value="1"/>
</dbReference>
<name>A0ABW2P8D7_9ACTN</name>
<accession>A0ABW2P8D7</accession>
<protein>
    <submittedName>
        <fullName evidence="3">Restriction endonuclease</fullName>
        <ecNumber evidence="3">3.1.21.-</ecNumber>
    </submittedName>
</protein>
<keyword evidence="3" id="KW-0255">Endonuclease</keyword>
<evidence type="ECO:0000313" key="3">
    <source>
        <dbReference type="EMBL" id="MFC7384726.1"/>
    </source>
</evidence>
<organism evidence="3 4">
    <name type="scientific">Sphaerisporangium rhizosphaerae</name>
    <dbReference type="NCBI Taxonomy" id="2269375"/>
    <lineage>
        <taxon>Bacteria</taxon>
        <taxon>Bacillati</taxon>
        <taxon>Actinomycetota</taxon>
        <taxon>Actinomycetes</taxon>
        <taxon>Streptosporangiales</taxon>
        <taxon>Streptosporangiaceae</taxon>
        <taxon>Sphaerisporangium</taxon>
    </lineage>
</organism>
<dbReference type="InterPro" id="IPR049050">
    <property type="entry name" value="nSTAND3"/>
</dbReference>
<sequence length="747" mass="83394">MSDYDFRSLSPTDFEYFVCDLLNTVLGLRLHSYPPGRDQGIDLRQVDAGDRITVAQCKHYAGSPWSTFRRAALKEADKPGAASADRYILATSFPLTPPNHAEIVKELRKLGLAVDHDDVWGPRALNDALGLHAEVERRHIKLWLSSSTVLEDFIHSRRWRRTEAILEDILDRVRLWVEPPAYAEALHTLEEEGICIVAGPPGAGKTFLAEMIALAAARDKWEVVHVASALEAWDLLRKDDTPRLFYYDDFLGQAELKPTASDEGPHLESFIDRVRKLRRHKRLIITSREQVLRQASLSNSESLARIAGAPMPHMIALSTYDLQTRAHILFNHLYFSDISDHERRHLSIDNRLINLVQHPSYNPRVVEAITGRVRSTTTGLELLTQLGEALDNPAAVFKVSFRALSESAKEVLLTMATLPARPIPLDYLRKLSGQPITSLTWKGTWQSLEPAWVNLTGQGAAKSLVFANPGCRDYVLSLLDDVDMASERVNRIMHLSQLVFLTQAAGLLPGPLRSQHRANRAELAHVLRSRSKEIASLIGDFVASELSPSTSQTATLVVLREAAALVAVYGTAETSAWLWDRLSVIERHGKSLPTVDGLALAAQLCAVPAETSDARDTMVRILVRKSVENISTLRDLDAYEALPSNLQASDIHEVAQNRAISVITSELDNLLGSSIDGDTMRDTGFDLKERAAWYGHEVEIDVLLDRVDDLMYTEESDPIDWPEAVTPRLEFKHESEAIRTIFRGLVN</sequence>
<feature type="domain" description="Restriction endonuclease type IV Mrr" evidence="1">
    <location>
        <begin position="7"/>
        <end position="98"/>
    </location>
</feature>
<keyword evidence="4" id="KW-1185">Reference proteome</keyword>
<dbReference type="InterPro" id="IPR007560">
    <property type="entry name" value="Restrct_endonuc_IV_Mrr"/>
</dbReference>
<comment type="caution">
    <text evidence="3">The sequence shown here is derived from an EMBL/GenBank/DDBJ whole genome shotgun (WGS) entry which is preliminary data.</text>
</comment>
<dbReference type="GO" id="GO:0016787">
    <property type="term" value="F:hydrolase activity"/>
    <property type="evidence" value="ECO:0007669"/>
    <property type="project" value="UniProtKB-KW"/>
</dbReference>
<reference evidence="4" key="1">
    <citation type="journal article" date="2019" name="Int. J. Syst. Evol. Microbiol.">
        <title>The Global Catalogue of Microorganisms (GCM) 10K type strain sequencing project: providing services to taxonomists for standard genome sequencing and annotation.</title>
        <authorList>
            <consortium name="The Broad Institute Genomics Platform"/>
            <consortium name="The Broad Institute Genome Sequencing Center for Infectious Disease"/>
            <person name="Wu L."/>
            <person name="Ma J."/>
        </authorList>
    </citation>
    <scope>NUCLEOTIDE SEQUENCE [LARGE SCALE GENOMIC DNA]</scope>
    <source>
        <strain evidence="4">CECT 7649</strain>
    </source>
</reference>
<dbReference type="RefSeq" id="WP_380828550.1">
    <property type="nucleotide sequence ID" value="NZ_JBHTCG010000013.1"/>
</dbReference>
<keyword evidence="3" id="KW-0540">Nuclease</keyword>
<dbReference type="Gene3D" id="3.40.50.300">
    <property type="entry name" value="P-loop containing nucleotide triphosphate hydrolases"/>
    <property type="match status" value="1"/>
</dbReference>
<dbReference type="GO" id="GO:0004519">
    <property type="term" value="F:endonuclease activity"/>
    <property type="evidence" value="ECO:0007669"/>
    <property type="project" value="UniProtKB-KW"/>
</dbReference>
<proteinExistence type="predicted"/>
<evidence type="ECO:0000313" key="4">
    <source>
        <dbReference type="Proteomes" id="UP001596496"/>
    </source>
</evidence>
<feature type="domain" description="Novel STAND NTPase 3" evidence="2">
    <location>
        <begin position="177"/>
        <end position="335"/>
    </location>
</feature>
<keyword evidence="3" id="KW-0378">Hydrolase</keyword>
<dbReference type="EC" id="3.1.21.-" evidence="3"/>
<dbReference type="EMBL" id="JBHTCG010000013">
    <property type="protein sequence ID" value="MFC7384726.1"/>
    <property type="molecule type" value="Genomic_DNA"/>
</dbReference>
<dbReference type="SUPFAM" id="SSF52540">
    <property type="entry name" value="P-loop containing nucleoside triphosphate hydrolases"/>
    <property type="match status" value="1"/>
</dbReference>
<evidence type="ECO:0000259" key="1">
    <source>
        <dbReference type="Pfam" id="PF04471"/>
    </source>
</evidence>